<sequence length="276" mass="31038">MNIQQLRQSLKMKWLSYYQQNRPWLVKMRIWATYDGLRRPSSGFMLATLSVLEPEFDQILDFIMELNNNPDEIIRALGLNFNPDKELDLINKEDAIVADQFSAEPLAEIQDKLQPVLLATENLAVTSESPTRVFNSEPFLSDRTPTNIAVPSFTTNSVVRDRQPESSVAVATAVSGESNATTLVAEKPTDEILPEQQPERSQLQPTYLSVNEKTLQSLGVTIKRPSNGKSLKVQLPPIPKKVKLSHPSNATTVSSWVDEFCQGADWNPEEAIFIHF</sequence>
<dbReference type="AlphaFoldDB" id="A0A1Z4N0G2"/>
<gene>
    <name evidence="1" type="ORF">NIES37_32050</name>
</gene>
<name>A0A1Z4N0G2_9CYAN</name>
<dbReference type="Pfam" id="PF17265">
    <property type="entry name" value="DUF5331"/>
    <property type="match status" value="1"/>
</dbReference>
<proteinExistence type="predicted"/>
<accession>A0A1Z4N0G2</accession>
<reference evidence="1 2" key="1">
    <citation type="submission" date="2017-06" db="EMBL/GenBank/DDBJ databases">
        <title>Genome sequencing of cyanobaciteial culture collection at National Institute for Environmental Studies (NIES).</title>
        <authorList>
            <person name="Hirose Y."/>
            <person name="Shimura Y."/>
            <person name="Fujisawa T."/>
            <person name="Nakamura Y."/>
            <person name="Kawachi M."/>
        </authorList>
    </citation>
    <scope>NUCLEOTIDE SEQUENCE [LARGE SCALE GENOMIC DNA]</scope>
    <source>
        <strain evidence="1 2">NIES-37</strain>
    </source>
</reference>
<evidence type="ECO:0008006" key="3">
    <source>
        <dbReference type="Google" id="ProtNLM"/>
    </source>
</evidence>
<dbReference type="EMBL" id="AP018248">
    <property type="protein sequence ID" value="BAY99226.1"/>
    <property type="molecule type" value="Genomic_DNA"/>
</dbReference>
<dbReference type="InterPro" id="IPR020346">
    <property type="entry name" value="Uncharacterised_15.3kDa"/>
</dbReference>
<keyword evidence="2" id="KW-1185">Reference proteome</keyword>
<organism evidence="1 2">
    <name type="scientific">Tolypothrix tenuis PCC 7101</name>
    <dbReference type="NCBI Taxonomy" id="231146"/>
    <lineage>
        <taxon>Bacteria</taxon>
        <taxon>Bacillati</taxon>
        <taxon>Cyanobacteriota</taxon>
        <taxon>Cyanophyceae</taxon>
        <taxon>Nostocales</taxon>
        <taxon>Tolypothrichaceae</taxon>
        <taxon>Tolypothrix</taxon>
    </lineage>
</organism>
<dbReference type="Proteomes" id="UP000218785">
    <property type="component" value="Chromosome"/>
</dbReference>
<protein>
    <recommendedName>
        <fullName evidence="3">DUF5331 domain-containing protein</fullName>
    </recommendedName>
</protein>
<dbReference type="KEGG" id="ttq:NIES37_32050"/>
<dbReference type="RefSeq" id="WP_096577192.1">
    <property type="nucleotide sequence ID" value="NZ_CAWNJS010000001.1"/>
</dbReference>
<evidence type="ECO:0000313" key="2">
    <source>
        <dbReference type="Proteomes" id="UP000218785"/>
    </source>
</evidence>
<evidence type="ECO:0000313" key="1">
    <source>
        <dbReference type="EMBL" id="BAY99226.1"/>
    </source>
</evidence>